<gene>
    <name evidence="2" type="ORF">MGAL_10B041185</name>
</gene>
<keyword evidence="3" id="KW-1185">Reference proteome</keyword>
<evidence type="ECO:0000313" key="2">
    <source>
        <dbReference type="EMBL" id="VDH94194.1"/>
    </source>
</evidence>
<accession>A0A8B6BSB4</accession>
<dbReference type="EMBL" id="UYJE01000556">
    <property type="protein sequence ID" value="VDH94194.1"/>
    <property type="molecule type" value="Genomic_DNA"/>
</dbReference>
<sequence>MLVTVKTLRCDNKQDISMNYEFCSEKLSMLEILFYGRNKPASVLTKIAVQSRDDMEQMTIQMDVHTYKTFKTKAQQVHLDFLDRDILSGNNNNTITNTLNKDEYNIKEETSIDLNVILASLFGALSTVAVVLVGVRYRQARDGNTLTDLKKGSENQSKGIFNELDME</sequence>
<dbReference type="Proteomes" id="UP000596742">
    <property type="component" value="Unassembled WGS sequence"/>
</dbReference>
<feature type="transmembrane region" description="Helical" evidence="1">
    <location>
        <begin position="114"/>
        <end position="135"/>
    </location>
</feature>
<evidence type="ECO:0000313" key="3">
    <source>
        <dbReference type="Proteomes" id="UP000596742"/>
    </source>
</evidence>
<comment type="caution">
    <text evidence="2">The sequence shown here is derived from an EMBL/GenBank/DDBJ whole genome shotgun (WGS) entry which is preliminary data.</text>
</comment>
<name>A0A8B6BSB4_MYTGA</name>
<organism evidence="2 3">
    <name type="scientific">Mytilus galloprovincialis</name>
    <name type="common">Mediterranean mussel</name>
    <dbReference type="NCBI Taxonomy" id="29158"/>
    <lineage>
        <taxon>Eukaryota</taxon>
        <taxon>Metazoa</taxon>
        <taxon>Spiralia</taxon>
        <taxon>Lophotrochozoa</taxon>
        <taxon>Mollusca</taxon>
        <taxon>Bivalvia</taxon>
        <taxon>Autobranchia</taxon>
        <taxon>Pteriomorphia</taxon>
        <taxon>Mytilida</taxon>
        <taxon>Mytiloidea</taxon>
        <taxon>Mytilidae</taxon>
        <taxon>Mytilinae</taxon>
        <taxon>Mytilus</taxon>
    </lineage>
</organism>
<evidence type="ECO:0000256" key="1">
    <source>
        <dbReference type="SAM" id="Phobius"/>
    </source>
</evidence>
<reference evidence="2" key="1">
    <citation type="submission" date="2018-11" db="EMBL/GenBank/DDBJ databases">
        <authorList>
            <person name="Alioto T."/>
            <person name="Alioto T."/>
        </authorList>
    </citation>
    <scope>NUCLEOTIDE SEQUENCE</scope>
</reference>
<keyword evidence="1" id="KW-0472">Membrane</keyword>
<keyword evidence="1" id="KW-1133">Transmembrane helix</keyword>
<keyword evidence="1" id="KW-0812">Transmembrane</keyword>
<protein>
    <submittedName>
        <fullName evidence="2">Uncharacterized protein</fullName>
    </submittedName>
</protein>
<dbReference type="AlphaFoldDB" id="A0A8B6BSB4"/>
<proteinExistence type="predicted"/>